<evidence type="ECO:0000256" key="1">
    <source>
        <dbReference type="ARBA" id="ARBA00001946"/>
    </source>
</evidence>
<evidence type="ECO:0000256" key="8">
    <source>
        <dbReference type="ARBA" id="ARBA00022763"/>
    </source>
</evidence>
<comment type="cofactor">
    <cofactor evidence="1">
        <name>Mg(2+)</name>
        <dbReference type="ChEBI" id="CHEBI:18420"/>
    </cofactor>
</comment>
<dbReference type="GO" id="GO:0017108">
    <property type="term" value="F:5'-flap endonuclease activity"/>
    <property type="evidence" value="ECO:0007669"/>
    <property type="project" value="UniProtKB-ARBA"/>
</dbReference>
<comment type="similarity">
    <text evidence="13">Belongs to the XPG/RAD2 endonuclease family. GEN subfamily.</text>
</comment>
<evidence type="ECO:0000256" key="6">
    <source>
        <dbReference type="ARBA" id="ARBA00022723"/>
    </source>
</evidence>
<dbReference type="GO" id="GO:0046872">
    <property type="term" value="F:metal ion binding"/>
    <property type="evidence" value="ECO:0007669"/>
    <property type="project" value="UniProtKB-KW"/>
</dbReference>
<feature type="compositionally biased region" description="Basic and acidic residues" evidence="14">
    <location>
        <begin position="615"/>
        <end position="628"/>
    </location>
</feature>
<evidence type="ECO:0000259" key="15">
    <source>
        <dbReference type="SMART" id="SM00484"/>
    </source>
</evidence>
<dbReference type="KEGG" id="ccin:107266542"/>
<evidence type="ECO:0000256" key="3">
    <source>
        <dbReference type="ARBA" id="ARBA00005283"/>
    </source>
</evidence>
<feature type="compositionally biased region" description="Basic and acidic residues" evidence="14">
    <location>
        <begin position="398"/>
        <end position="430"/>
    </location>
</feature>
<feature type="compositionally biased region" description="Basic and acidic residues" evidence="14">
    <location>
        <begin position="945"/>
        <end position="956"/>
    </location>
</feature>
<evidence type="ECO:0000313" key="19">
    <source>
        <dbReference type="RefSeq" id="XP_024939551.1"/>
    </source>
</evidence>
<feature type="compositionally biased region" description="Polar residues" evidence="14">
    <location>
        <begin position="972"/>
        <end position="982"/>
    </location>
</feature>
<dbReference type="GO" id="GO:0008821">
    <property type="term" value="F:crossover junction DNA endonuclease activity"/>
    <property type="evidence" value="ECO:0007669"/>
    <property type="project" value="UniProtKB-ARBA"/>
</dbReference>
<dbReference type="PROSITE" id="PS00842">
    <property type="entry name" value="XPG_2"/>
    <property type="match status" value="1"/>
</dbReference>
<dbReference type="Proteomes" id="UP000694920">
    <property type="component" value="Unplaced"/>
</dbReference>
<dbReference type="GO" id="GO:0000400">
    <property type="term" value="F:four-way junction DNA binding"/>
    <property type="evidence" value="ECO:0007669"/>
    <property type="project" value="UniProtKB-ARBA"/>
</dbReference>
<dbReference type="FunFam" id="1.10.150.20:FF:000030">
    <property type="entry name" value="Flap endonuclease GEN-like 1"/>
    <property type="match status" value="1"/>
</dbReference>
<dbReference type="InterPro" id="IPR008918">
    <property type="entry name" value="HhH2"/>
</dbReference>
<evidence type="ECO:0000256" key="9">
    <source>
        <dbReference type="ARBA" id="ARBA00022801"/>
    </source>
</evidence>
<gene>
    <name evidence="18 19 20" type="primary">LOC107266542</name>
</gene>
<proteinExistence type="inferred from homology"/>
<keyword evidence="12" id="KW-0539">Nucleus</keyword>
<dbReference type="PRINTS" id="PR00853">
    <property type="entry name" value="XPGRADSUPER"/>
</dbReference>
<keyword evidence="10" id="KW-0460">Magnesium</keyword>
<dbReference type="SMART" id="SM00485">
    <property type="entry name" value="XPGN"/>
    <property type="match status" value="1"/>
</dbReference>
<keyword evidence="9" id="KW-0378">Hydrolase</keyword>
<keyword evidence="8" id="KW-0227">DNA damage</keyword>
<organism evidence="17 20">
    <name type="scientific">Cephus cinctus</name>
    <name type="common">Wheat stem sawfly</name>
    <dbReference type="NCBI Taxonomy" id="211228"/>
    <lineage>
        <taxon>Eukaryota</taxon>
        <taxon>Metazoa</taxon>
        <taxon>Ecdysozoa</taxon>
        <taxon>Arthropoda</taxon>
        <taxon>Hexapoda</taxon>
        <taxon>Insecta</taxon>
        <taxon>Pterygota</taxon>
        <taxon>Neoptera</taxon>
        <taxon>Endopterygota</taxon>
        <taxon>Hymenoptera</taxon>
        <taxon>Cephoidea</taxon>
        <taxon>Cephidae</taxon>
        <taxon>Cephus</taxon>
    </lineage>
</organism>
<dbReference type="RefSeq" id="XP_024939551.1">
    <property type="nucleotide sequence ID" value="XM_025083783.1"/>
</dbReference>
<dbReference type="SUPFAM" id="SSF47807">
    <property type="entry name" value="5' to 3' exonuclease, C-terminal subdomain"/>
    <property type="match status" value="1"/>
</dbReference>
<dbReference type="InterPro" id="IPR029060">
    <property type="entry name" value="PIN-like_dom_sf"/>
</dbReference>
<dbReference type="PRINTS" id="PR00066">
    <property type="entry name" value="XRODRMPGMNTG"/>
</dbReference>
<evidence type="ECO:0000256" key="7">
    <source>
        <dbReference type="ARBA" id="ARBA00022759"/>
    </source>
</evidence>
<evidence type="ECO:0000313" key="17">
    <source>
        <dbReference type="Proteomes" id="UP000694920"/>
    </source>
</evidence>
<dbReference type="Gene3D" id="3.40.50.1010">
    <property type="entry name" value="5'-nuclease"/>
    <property type="match status" value="2"/>
</dbReference>
<dbReference type="SMART" id="SM00484">
    <property type="entry name" value="XPGI"/>
    <property type="match status" value="1"/>
</dbReference>
<feature type="region of interest" description="Disordered" evidence="14">
    <location>
        <begin position="601"/>
        <end position="644"/>
    </location>
</feature>
<dbReference type="Pfam" id="PF00867">
    <property type="entry name" value="XPG_I"/>
    <property type="match status" value="1"/>
</dbReference>
<dbReference type="CTD" id="3772069"/>
<evidence type="ECO:0000256" key="14">
    <source>
        <dbReference type="SAM" id="MobiDB-lite"/>
    </source>
</evidence>
<dbReference type="RefSeq" id="XP_024939552.1">
    <property type="nucleotide sequence ID" value="XM_025083784.1"/>
</dbReference>
<dbReference type="SUPFAM" id="SSF88723">
    <property type="entry name" value="PIN domain-like"/>
    <property type="match status" value="1"/>
</dbReference>
<keyword evidence="4" id="KW-0597">Phosphoprotein</keyword>
<evidence type="ECO:0000256" key="13">
    <source>
        <dbReference type="ARBA" id="ARBA00038112"/>
    </source>
</evidence>
<dbReference type="Pfam" id="PF00752">
    <property type="entry name" value="XPG_N"/>
    <property type="match status" value="1"/>
</dbReference>
<feature type="region of interest" description="Disordered" evidence="14">
    <location>
        <begin position="398"/>
        <end position="437"/>
    </location>
</feature>
<sequence length="1056" mass="119096">MGVYGLWRLLDSTGKPVPLETLEGKVLAVDVSIWIHQVLQGYQDRRGSPLPNAHLIGLFHRICKLLYYKIKPVFVFDGGVPLLKKNTIASRRKQKAIAASKAQKMKNDLINNLIKHSIVKGALNKNSDAGPSQLPENLDTTVDDIFKLPIVPNTSQSPSDYDSGSDSSEEISPRRLTKWTGNIHNVDVDSEEFKALPADVRYDILTDLKETRKQNSWGRLHEMPEDTNEFSDFQMKRLLKRRYVQESLENAEKEMGGKTLTLEELNKLLNEQGINTFERDTVFRIASDNITRLIYISDKKAITAGNYESNESSSNNTNSQLAVISEKDETQKSEDTLPVMENIQEYQLDSDWDSDVELIDSPQPPKKYFGKTTLNPAVSYMLEHSGLTQEQILSLIEQNKKDKKSSEKSLRRSEKSVKSECPSSHEKDDMESLGSSEELKEINEISKGTDLISKTVSTESNSESDNMVEVIEDYSNLESIKRIDQSKESITSTTEVGLDSTDSDTDGFIEVEDVHIPNVTIIPKSLPGPTLEIRIKTDELKEDDMFTNVFKIDNTKSLNPETFIPQPQEIPKQDLESSLTKLPDITSEKAIEKEIDKLPEKLKNPSEEQQLLENKTNEEIAHTEKSTDSDIIPVESAETEKSEVPKIQPVILPLDKDELFSMEKKLESEQQELCGEIGKLERQATDITDQMRIEAQELLRLFGIPYIVAPMEAEAQCAYLETINLTDGTITDDSDIWLFGGKCVYKNFFNNNKRVLQFLSDDIKYHFKLTRYEMIQLALLVGSDYTTGVPGIGPVAALEVLAAFPSDRENILRGLRSFYSWLNTGRVVGPGKAGLRNKIKNVQIEKGFPSEAVAQAYLFPTVDESKETFSWGKPNSVLLADYTRQKFGWSRAKFDDIFGPVLKRMHEKKSQKYIDSYFKVKTVPKSIETNLSKRVQKAVNQLGGEAERSDLNEEKKPSKKKKASGKSKKSTVEITPETNPNADTKKVVDNLGESSKNSQEYIPQREKDKANSLKKKLKAIEVFRKSKKGPGRTKKVKRSSCTIKMEAELSESSSSS</sequence>
<protein>
    <submittedName>
        <fullName evidence="18 19">DNA repair protein complementing XP-G cells homolog isoform X1</fullName>
    </submittedName>
</protein>
<feature type="region of interest" description="Disordered" evidence="14">
    <location>
        <begin position="940"/>
        <end position="1056"/>
    </location>
</feature>
<dbReference type="GeneID" id="107266542"/>
<dbReference type="GO" id="GO:0006289">
    <property type="term" value="P:nucleotide-excision repair"/>
    <property type="evidence" value="ECO:0007669"/>
    <property type="project" value="InterPro"/>
</dbReference>
<feature type="compositionally biased region" description="Polar residues" evidence="14">
    <location>
        <begin position="992"/>
        <end position="1001"/>
    </location>
</feature>
<dbReference type="GO" id="GO:0003697">
    <property type="term" value="F:single-stranded DNA binding"/>
    <property type="evidence" value="ECO:0007669"/>
    <property type="project" value="InterPro"/>
</dbReference>
<evidence type="ECO:0000313" key="18">
    <source>
        <dbReference type="RefSeq" id="XP_015592645.1"/>
    </source>
</evidence>
<dbReference type="CDD" id="cd09868">
    <property type="entry name" value="PIN_XPG_RAD2"/>
    <property type="match status" value="2"/>
</dbReference>
<dbReference type="PROSITE" id="PS00841">
    <property type="entry name" value="XPG_1"/>
    <property type="match status" value="1"/>
</dbReference>
<dbReference type="InterPro" id="IPR019974">
    <property type="entry name" value="XPG_CS"/>
</dbReference>
<accession>A0AAJ7REN9</accession>
<dbReference type="InterPro" id="IPR006085">
    <property type="entry name" value="XPG_DNA_repair_N"/>
</dbReference>
<dbReference type="AlphaFoldDB" id="A0AAJ7REN9"/>
<feature type="compositionally biased region" description="Basic residues" evidence="14">
    <location>
        <begin position="957"/>
        <end position="969"/>
    </location>
</feature>
<dbReference type="GO" id="GO:0005634">
    <property type="term" value="C:nucleus"/>
    <property type="evidence" value="ECO:0007669"/>
    <property type="project" value="UniProtKB-SubCell"/>
</dbReference>
<dbReference type="Gene3D" id="1.10.150.20">
    <property type="entry name" value="5' to 3' exonuclease, C-terminal subdomain"/>
    <property type="match status" value="1"/>
</dbReference>
<evidence type="ECO:0000256" key="2">
    <source>
        <dbReference type="ARBA" id="ARBA00004123"/>
    </source>
</evidence>
<dbReference type="InterPro" id="IPR006084">
    <property type="entry name" value="XPG/Rad2"/>
</dbReference>
<feature type="domain" description="XPG N-terminal" evidence="16">
    <location>
        <begin position="1"/>
        <end position="98"/>
    </location>
</feature>
<comment type="similarity">
    <text evidence="3">Belongs to the XPG/RAD2 endonuclease family. XPG subfamily.</text>
</comment>
<dbReference type="InterPro" id="IPR001044">
    <property type="entry name" value="XPG/Rad2_eukaryotes"/>
</dbReference>
<keyword evidence="11" id="KW-0234">DNA repair</keyword>
<keyword evidence="5" id="KW-0540">Nuclease</keyword>
<evidence type="ECO:0000313" key="20">
    <source>
        <dbReference type="RefSeq" id="XP_024939552.1"/>
    </source>
</evidence>
<dbReference type="SMART" id="SM00279">
    <property type="entry name" value="HhH2"/>
    <property type="match status" value="1"/>
</dbReference>
<reference evidence="18 19" key="1">
    <citation type="submission" date="2025-04" db="UniProtKB">
        <authorList>
            <consortium name="RefSeq"/>
        </authorList>
    </citation>
    <scope>IDENTIFICATION</scope>
</reference>
<comment type="subcellular location">
    <subcellularLocation>
        <location evidence="2">Nucleus</location>
    </subcellularLocation>
</comment>
<evidence type="ECO:0000256" key="10">
    <source>
        <dbReference type="ARBA" id="ARBA00022842"/>
    </source>
</evidence>
<feature type="region of interest" description="Disordered" evidence="14">
    <location>
        <begin position="150"/>
        <end position="174"/>
    </location>
</feature>
<evidence type="ECO:0000256" key="5">
    <source>
        <dbReference type="ARBA" id="ARBA00022722"/>
    </source>
</evidence>
<keyword evidence="7" id="KW-0255">Endonuclease</keyword>
<dbReference type="InterPro" id="IPR036279">
    <property type="entry name" value="5-3_exonuclease_C_sf"/>
</dbReference>
<evidence type="ECO:0000256" key="4">
    <source>
        <dbReference type="ARBA" id="ARBA00022553"/>
    </source>
</evidence>
<keyword evidence="6" id="KW-0479">Metal-binding</keyword>
<dbReference type="InterPro" id="IPR006086">
    <property type="entry name" value="XPG-I_dom"/>
</dbReference>
<evidence type="ECO:0000256" key="12">
    <source>
        <dbReference type="ARBA" id="ARBA00023242"/>
    </source>
</evidence>
<evidence type="ECO:0000259" key="16">
    <source>
        <dbReference type="SMART" id="SM00485"/>
    </source>
</evidence>
<feature type="compositionally biased region" description="Low complexity" evidence="14">
    <location>
        <begin position="155"/>
        <end position="166"/>
    </location>
</feature>
<evidence type="ECO:0000256" key="11">
    <source>
        <dbReference type="ARBA" id="ARBA00023204"/>
    </source>
</evidence>
<feature type="compositionally biased region" description="Basic residues" evidence="14">
    <location>
        <begin position="1025"/>
        <end position="1038"/>
    </location>
</feature>
<dbReference type="RefSeq" id="XP_015592645.1">
    <property type="nucleotide sequence ID" value="XM_015737159.2"/>
</dbReference>
<keyword evidence="17" id="KW-1185">Reference proteome</keyword>
<feature type="domain" description="XPG-I" evidence="15">
    <location>
        <begin position="700"/>
        <end position="769"/>
    </location>
</feature>
<dbReference type="PANTHER" id="PTHR16171:SF7">
    <property type="entry name" value="DNA REPAIR PROTEIN RAD2"/>
    <property type="match status" value="1"/>
</dbReference>
<dbReference type="PANTHER" id="PTHR16171">
    <property type="entry name" value="DNA REPAIR PROTEIN COMPLEMENTING XP-G CELLS-RELATED"/>
    <property type="match status" value="1"/>
</dbReference>
<name>A0AAJ7REN9_CEPCN</name>